<comment type="similarity">
    <text evidence="7">Belongs to the fluoride channel Fluc/FEX (TC 1.A.43) family.</text>
</comment>
<feature type="compositionally biased region" description="Low complexity" evidence="9">
    <location>
        <begin position="41"/>
        <end position="58"/>
    </location>
</feature>
<dbReference type="AlphaFoldDB" id="A0AAE0KF95"/>
<dbReference type="EMBL" id="JAULSW010000007">
    <property type="protein sequence ID" value="KAK3375411.1"/>
    <property type="molecule type" value="Genomic_DNA"/>
</dbReference>
<evidence type="ECO:0000256" key="6">
    <source>
        <dbReference type="ARBA" id="ARBA00023136"/>
    </source>
</evidence>
<feature type="region of interest" description="Disordered" evidence="9">
    <location>
        <begin position="1"/>
        <end position="71"/>
    </location>
</feature>
<evidence type="ECO:0000256" key="9">
    <source>
        <dbReference type="SAM" id="MobiDB-lite"/>
    </source>
</evidence>
<feature type="compositionally biased region" description="Polar residues" evidence="9">
    <location>
        <begin position="20"/>
        <end position="31"/>
    </location>
</feature>
<evidence type="ECO:0000313" key="12">
    <source>
        <dbReference type="Proteomes" id="UP001285441"/>
    </source>
</evidence>
<evidence type="ECO:0000256" key="5">
    <source>
        <dbReference type="ARBA" id="ARBA00022989"/>
    </source>
</evidence>
<evidence type="ECO:0000313" key="11">
    <source>
        <dbReference type="EMBL" id="KAK3375411.1"/>
    </source>
</evidence>
<proteinExistence type="inferred from homology"/>
<keyword evidence="5 10" id="KW-1133">Transmembrane helix</keyword>
<protein>
    <submittedName>
        <fullName evidence="11">CrcB-like protein-domain-containing protein</fullName>
    </submittedName>
</protein>
<keyword evidence="6 10" id="KW-0472">Membrane</keyword>
<feature type="transmembrane region" description="Helical" evidence="10">
    <location>
        <begin position="484"/>
        <end position="506"/>
    </location>
</feature>
<feature type="transmembrane region" description="Helical" evidence="10">
    <location>
        <begin position="386"/>
        <end position="407"/>
    </location>
</feature>
<gene>
    <name evidence="11" type="ORF">B0H63DRAFT_482838</name>
</gene>
<dbReference type="Pfam" id="PF02537">
    <property type="entry name" value="CRCB"/>
    <property type="match status" value="2"/>
</dbReference>
<comment type="subcellular location">
    <subcellularLocation>
        <location evidence="2">Cell membrane</location>
        <topology evidence="2">Multi-pass membrane protein</topology>
    </subcellularLocation>
</comment>
<feature type="compositionally biased region" description="Basic and acidic residues" evidence="9">
    <location>
        <begin position="1"/>
        <end position="19"/>
    </location>
</feature>
<evidence type="ECO:0000256" key="10">
    <source>
        <dbReference type="SAM" id="Phobius"/>
    </source>
</evidence>
<feature type="transmembrane region" description="Helical" evidence="10">
    <location>
        <begin position="419"/>
        <end position="438"/>
    </location>
</feature>
<dbReference type="PANTHER" id="PTHR28259">
    <property type="entry name" value="FLUORIDE EXPORT PROTEIN 1-RELATED"/>
    <property type="match status" value="1"/>
</dbReference>
<dbReference type="GO" id="GO:0005886">
    <property type="term" value="C:plasma membrane"/>
    <property type="evidence" value="ECO:0007669"/>
    <property type="project" value="UniProtKB-SubCell"/>
</dbReference>
<reference evidence="11" key="1">
    <citation type="journal article" date="2023" name="Mol. Phylogenet. Evol.">
        <title>Genome-scale phylogeny and comparative genomics of the fungal order Sordariales.</title>
        <authorList>
            <person name="Hensen N."/>
            <person name="Bonometti L."/>
            <person name="Westerberg I."/>
            <person name="Brannstrom I.O."/>
            <person name="Guillou S."/>
            <person name="Cros-Aarteil S."/>
            <person name="Calhoun S."/>
            <person name="Haridas S."/>
            <person name="Kuo A."/>
            <person name="Mondo S."/>
            <person name="Pangilinan J."/>
            <person name="Riley R."/>
            <person name="LaButti K."/>
            <person name="Andreopoulos B."/>
            <person name="Lipzen A."/>
            <person name="Chen C."/>
            <person name="Yan M."/>
            <person name="Daum C."/>
            <person name="Ng V."/>
            <person name="Clum A."/>
            <person name="Steindorff A."/>
            <person name="Ohm R.A."/>
            <person name="Martin F."/>
            <person name="Silar P."/>
            <person name="Natvig D.O."/>
            <person name="Lalanne C."/>
            <person name="Gautier V."/>
            <person name="Ament-Velasquez S.L."/>
            <person name="Kruys A."/>
            <person name="Hutchinson M.I."/>
            <person name="Powell A.J."/>
            <person name="Barry K."/>
            <person name="Miller A.N."/>
            <person name="Grigoriev I.V."/>
            <person name="Debuchy R."/>
            <person name="Gladieux P."/>
            <person name="Hiltunen Thoren M."/>
            <person name="Johannesson H."/>
        </authorList>
    </citation>
    <scope>NUCLEOTIDE SEQUENCE</scope>
    <source>
        <strain evidence="11">CBS 232.78</strain>
    </source>
</reference>
<comment type="caution">
    <text evidence="11">The sequence shown here is derived from an EMBL/GenBank/DDBJ whole genome shotgun (WGS) entry which is preliminary data.</text>
</comment>
<keyword evidence="3" id="KW-1003">Cell membrane</keyword>
<evidence type="ECO:0000256" key="7">
    <source>
        <dbReference type="ARBA" id="ARBA00035120"/>
    </source>
</evidence>
<feature type="transmembrane region" description="Helical" evidence="10">
    <location>
        <begin position="264"/>
        <end position="285"/>
    </location>
</feature>
<accession>A0AAE0KF95</accession>
<dbReference type="PANTHER" id="PTHR28259:SF1">
    <property type="entry name" value="FLUORIDE EXPORT PROTEIN 1-RELATED"/>
    <property type="match status" value="1"/>
</dbReference>
<comment type="function">
    <text evidence="1">Fluoride channel required for the rapid expulsion of cytoplasmic fluoride.</text>
</comment>
<dbReference type="InterPro" id="IPR003691">
    <property type="entry name" value="FluC"/>
</dbReference>
<comment type="catalytic activity">
    <reaction evidence="8">
        <text>fluoride(in) = fluoride(out)</text>
        <dbReference type="Rhea" id="RHEA:76159"/>
        <dbReference type="ChEBI" id="CHEBI:17051"/>
    </reaction>
    <physiologicalReaction direction="left-to-right" evidence="8">
        <dbReference type="Rhea" id="RHEA:76160"/>
    </physiologicalReaction>
</comment>
<dbReference type="GO" id="GO:1903425">
    <property type="term" value="F:fluoride transmembrane transporter activity"/>
    <property type="evidence" value="ECO:0007669"/>
    <property type="project" value="TreeGrafter"/>
</dbReference>
<organism evidence="11 12">
    <name type="scientific">Podospora didyma</name>
    <dbReference type="NCBI Taxonomy" id="330526"/>
    <lineage>
        <taxon>Eukaryota</taxon>
        <taxon>Fungi</taxon>
        <taxon>Dikarya</taxon>
        <taxon>Ascomycota</taxon>
        <taxon>Pezizomycotina</taxon>
        <taxon>Sordariomycetes</taxon>
        <taxon>Sordariomycetidae</taxon>
        <taxon>Sordariales</taxon>
        <taxon>Podosporaceae</taxon>
        <taxon>Podospora</taxon>
    </lineage>
</organism>
<name>A0AAE0KF95_9PEZI</name>
<keyword evidence="4 10" id="KW-0812">Transmembrane</keyword>
<feature type="transmembrane region" description="Helical" evidence="10">
    <location>
        <begin position="155"/>
        <end position="175"/>
    </location>
</feature>
<keyword evidence="12" id="KW-1185">Reference proteome</keyword>
<dbReference type="Proteomes" id="UP001285441">
    <property type="component" value="Unassembled WGS sequence"/>
</dbReference>
<evidence type="ECO:0000256" key="1">
    <source>
        <dbReference type="ARBA" id="ARBA00002598"/>
    </source>
</evidence>
<sequence length="519" mass="55488">MPPSHEHGLSPGRGDHDHLSSQSPAEVNTPESCLEGIPSTSNADDAAASQAQVRRSSSGTSARIRPNARRVSTVSRANYDVPESYINLDEAVNVSPIQNPVELPVRQFESLEDVRSRDREYFRGQRSRPAGGQEAKVEESEAGLEIKVSRLATQIYTVSYLVLFSILGTLARLGLQTLTASYPGTPVVFSSLWPNLAGSLVMGFLAEDRMLFSEDWSSLVRDDLIQGAVQQRQQGNSPVGSCESSTQPDLAAAKKAHSAMKKTIPLYIGLATGFCGSFTSFSSFMRDMFFALSNDLGPSSSPRSGGYSFMAVVAVLLVTVSLSLSGLFIGAHLAIALEPFTPSLPYLFTCKVVDRLAVVLGWGCWVGAVVLCIWPPDRSRGDREEAWRGAATFALAFAPLGCLIRFYASVRLNARIASFPLGTFAVNVLGTAILGMAWDLAHIPSGGGVIGCQVLQGIQDGFCGCLTTVSTWVVELAALRRRHAYGYGTASVSAGLALLVAIMGGLKWSEGIGELLCTH</sequence>
<evidence type="ECO:0000256" key="4">
    <source>
        <dbReference type="ARBA" id="ARBA00022692"/>
    </source>
</evidence>
<evidence type="ECO:0000256" key="2">
    <source>
        <dbReference type="ARBA" id="ARBA00004651"/>
    </source>
</evidence>
<reference evidence="11" key="2">
    <citation type="submission" date="2023-06" db="EMBL/GenBank/DDBJ databases">
        <authorList>
            <consortium name="Lawrence Berkeley National Laboratory"/>
            <person name="Haridas S."/>
            <person name="Hensen N."/>
            <person name="Bonometti L."/>
            <person name="Westerberg I."/>
            <person name="Brannstrom I.O."/>
            <person name="Guillou S."/>
            <person name="Cros-Aarteil S."/>
            <person name="Calhoun S."/>
            <person name="Kuo A."/>
            <person name="Mondo S."/>
            <person name="Pangilinan J."/>
            <person name="Riley R."/>
            <person name="LaButti K."/>
            <person name="Andreopoulos B."/>
            <person name="Lipzen A."/>
            <person name="Chen C."/>
            <person name="Yanf M."/>
            <person name="Daum C."/>
            <person name="Ng V."/>
            <person name="Clum A."/>
            <person name="Steindorff A."/>
            <person name="Ohm R."/>
            <person name="Martin F."/>
            <person name="Silar P."/>
            <person name="Natvig D."/>
            <person name="Lalanne C."/>
            <person name="Gautier V."/>
            <person name="Ament-velasquez S.L."/>
            <person name="Kruys A."/>
            <person name="Hutchinson M.I."/>
            <person name="Powell A.J."/>
            <person name="Barry K."/>
            <person name="Miller A.N."/>
            <person name="Grigoriev I.V."/>
            <person name="Debuchy R."/>
            <person name="Gladieux P."/>
            <person name="Thoren M.H."/>
            <person name="Johannesson H."/>
        </authorList>
    </citation>
    <scope>NUCLEOTIDE SEQUENCE</scope>
    <source>
        <strain evidence="11">CBS 232.78</strain>
    </source>
</reference>
<evidence type="ECO:0000256" key="8">
    <source>
        <dbReference type="ARBA" id="ARBA00035585"/>
    </source>
</evidence>
<feature type="transmembrane region" description="Helical" evidence="10">
    <location>
        <begin position="356"/>
        <end position="374"/>
    </location>
</feature>
<evidence type="ECO:0000256" key="3">
    <source>
        <dbReference type="ARBA" id="ARBA00022475"/>
    </source>
</evidence>
<feature type="transmembrane region" description="Helical" evidence="10">
    <location>
        <begin position="305"/>
        <end position="335"/>
    </location>
</feature>